<evidence type="ECO:0000256" key="3">
    <source>
        <dbReference type="ARBA" id="ARBA00022801"/>
    </source>
</evidence>
<evidence type="ECO:0000256" key="2">
    <source>
        <dbReference type="ARBA" id="ARBA00022723"/>
    </source>
</evidence>
<evidence type="ECO:0000313" key="6">
    <source>
        <dbReference type="EMBL" id="KMT23266.1"/>
    </source>
</evidence>
<comment type="caution">
    <text evidence="6">The sequence shown here is derived from an EMBL/GenBank/DDBJ whole genome shotgun (WGS) entry which is preliminary data.</text>
</comment>
<dbReference type="PANTHER" id="PTHR11124">
    <property type="entry name" value="VACUOLAR SORTING PROTEIN VPS29"/>
    <property type="match status" value="1"/>
</dbReference>
<dbReference type="CDD" id="cd00841">
    <property type="entry name" value="MPP_YfcE"/>
    <property type="match status" value="1"/>
</dbReference>
<dbReference type="InterPro" id="IPR041802">
    <property type="entry name" value="MPP_YfcE"/>
</dbReference>
<comment type="similarity">
    <text evidence="1 4">Belongs to the metallophosphoesterase superfamily. YfcE family.</text>
</comment>
<dbReference type="InterPro" id="IPR029052">
    <property type="entry name" value="Metallo-depent_PP-like"/>
</dbReference>
<evidence type="ECO:0000259" key="5">
    <source>
        <dbReference type="Pfam" id="PF12850"/>
    </source>
</evidence>
<dbReference type="Proteomes" id="UP000036756">
    <property type="component" value="Unassembled WGS sequence"/>
</dbReference>
<dbReference type="SUPFAM" id="SSF56300">
    <property type="entry name" value="Metallo-dependent phosphatases"/>
    <property type="match status" value="1"/>
</dbReference>
<keyword evidence="3" id="KW-0378">Hydrolase</keyword>
<dbReference type="STRING" id="1121307.CLCY_8c00020"/>
<dbReference type="NCBIfam" id="TIGR00040">
    <property type="entry name" value="yfcE"/>
    <property type="match status" value="1"/>
</dbReference>
<accession>A0A0J8G6N6</accession>
<name>A0A0J8G6N6_CLOCY</name>
<dbReference type="EC" id="3.1.4.-" evidence="4"/>
<sequence length="161" mass="18584">MKIAIVSDSHGDLYNLDRAIESLDNIDKIIHLGDHYEDIISLNKKYNRDIIYVAGNNDWDRGDSSLKERLIDIEGLKIFLSHGHRYGIHYGIDKLYYRAKELNADVVLFGHTHRQFYELYDGITFFNPGSIAYPRDIGPGFGLIDINQGEFTIFPMRMQSV</sequence>
<comment type="cofactor">
    <cofactor evidence="4">
        <name>a divalent metal cation</name>
        <dbReference type="ChEBI" id="CHEBI:60240"/>
    </cofactor>
</comment>
<dbReference type="PATRIC" id="fig|1121307.3.peg.2454"/>
<dbReference type="InterPro" id="IPR000979">
    <property type="entry name" value="Phosphodiesterase_MJ0936/Vps29"/>
</dbReference>
<dbReference type="InterPro" id="IPR020935">
    <property type="entry name" value="PdiEstase_YfcE_CS"/>
</dbReference>
<dbReference type="AlphaFoldDB" id="A0A0J8G6N6"/>
<dbReference type="Gene3D" id="3.60.21.10">
    <property type="match status" value="1"/>
</dbReference>
<dbReference type="EMBL" id="LFVU01000001">
    <property type="protein sequence ID" value="KMT23266.1"/>
    <property type="molecule type" value="Genomic_DNA"/>
</dbReference>
<keyword evidence="2 4" id="KW-0479">Metal-binding</keyword>
<dbReference type="PROSITE" id="PS01269">
    <property type="entry name" value="UPF0025"/>
    <property type="match status" value="1"/>
</dbReference>
<dbReference type="Pfam" id="PF12850">
    <property type="entry name" value="Metallophos_2"/>
    <property type="match status" value="1"/>
</dbReference>
<evidence type="ECO:0000256" key="1">
    <source>
        <dbReference type="ARBA" id="ARBA00008950"/>
    </source>
</evidence>
<dbReference type="GO" id="GO:0046872">
    <property type="term" value="F:metal ion binding"/>
    <property type="evidence" value="ECO:0007669"/>
    <property type="project" value="UniProtKB-KW"/>
</dbReference>
<proteinExistence type="inferred from homology"/>
<dbReference type="RefSeq" id="WP_048569087.1">
    <property type="nucleotide sequence ID" value="NZ_LFVU01000001.1"/>
</dbReference>
<evidence type="ECO:0000256" key="4">
    <source>
        <dbReference type="RuleBase" id="RU362039"/>
    </source>
</evidence>
<dbReference type="GO" id="GO:0016787">
    <property type="term" value="F:hydrolase activity"/>
    <property type="evidence" value="ECO:0007669"/>
    <property type="project" value="UniProtKB-UniRule"/>
</dbReference>
<gene>
    <name evidence="6" type="ORF">CLCY_8c00020</name>
</gene>
<evidence type="ECO:0000313" key="7">
    <source>
        <dbReference type="Proteomes" id="UP000036756"/>
    </source>
</evidence>
<dbReference type="InterPro" id="IPR024654">
    <property type="entry name" value="Calcineurin-like_PHP_lpxH"/>
</dbReference>
<protein>
    <recommendedName>
        <fullName evidence="4">Phosphoesterase</fullName>
        <ecNumber evidence="4">3.1.4.-</ecNumber>
    </recommendedName>
</protein>
<dbReference type="OrthoDB" id="9800565at2"/>
<reference evidence="6 7" key="1">
    <citation type="submission" date="2015-06" db="EMBL/GenBank/DDBJ databases">
        <title>Draft genome sequence of the purine-degrading Clostridium cylindrosporum HC-1 (DSM 605).</title>
        <authorList>
            <person name="Poehlein A."/>
            <person name="Schiel-Bengelsdorf B."/>
            <person name="Bengelsdorf F."/>
            <person name="Daniel R."/>
            <person name="Duerre P."/>
        </authorList>
    </citation>
    <scope>NUCLEOTIDE SEQUENCE [LARGE SCALE GENOMIC DNA]</scope>
    <source>
        <strain evidence="6 7">DSM 605</strain>
    </source>
</reference>
<feature type="domain" description="Calcineurin-like phosphoesterase" evidence="5">
    <location>
        <begin position="1"/>
        <end position="148"/>
    </location>
</feature>
<organism evidence="6 7">
    <name type="scientific">Clostridium cylindrosporum DSM 605</name>
    <dbReference type="NCBI Taxonomy" id="1121307"/>
    <lineage>
        <taxon>Bacteria</taxon>
        <taxon>Bacillati</taxon>
        <taxon>Bacillota</taxon>
        <taxon>Clostridia</taxon>
        <taxon>Eubacteriales</taxon>
        <taxon>Clostridiaceae</taxon>
        <taxon>Clostridium</taxon>
    </lineage>
</organism>
<keyword evidence="7" id="KW-1185">Reference proteome</keyword>